<name>A0A8A3PL71_9HELO</name>
<dbReference type="AlphaFoldDB" id="A0A8A3PL71"/>
<evidence type="ECO:0000256" key="1">
    <source>
        <dbReference type="SAM" id="MobiDB-lite"/>
    </source>
</evidence>
<evidence type="ECO:0000313" key="2">
    <source>
        <dbReference type="EMBL" id="QSZ35719.1"/>
    </source>
</evidence>
<protein>
    <submittedName>
        <fullName evidence="2">Uncharacterized protein</fullName>
    </submittedName>
</protein>
<feature type="compositionally biased region" description="Polar residues" evidence="1">
    <location>
        <begin position="103"/>
        <end position="114"/>
    </location>
</feature>
<sequence length="241" mass="27098">MEDVEVSDADDLRIRDFVVRFLYDYPLADGQGISGNVIQQPYIDQLDRVLTENPDLVKNQKKIFKTVLRRMVCEGKTVDLFDNSEGKTVLRLYDFVRPRDVDSSSNKETNSNGHAKQVPAPTVQAEESHRRIDRSLREGMGPKGLAPKSRKRRIAQVDESDASGNDTPSLSPSRVGSRNSSPRRFARPALASLDGNRRISAPEQFYSPSVQSEPYQQMDFFPDSVAKDENLVSRFGICTDS</sequence>
<feature type="region of interest" description="Disordered" evidence="1">
    <location>
        <begin position="101"/>
        <end position="213"/>
    </location>
</feature>
<accession>A0A8A3PL71</accession>
<feature type="compositionally biased region" description="Basic and acidic residues" evidence="1">
    <location>
        <begin position="126"/>
        <end position="137"/>
    </location>
</feature>
<dbReference type="EMBL" id="CP063410">
    <property type="protein sequence ID" value="QSZ35719.1"/>
    <property type="molecule type" value="Genomic_DNA"/>
</dbReference>
<dbReference type="Proteomes" id="UP000672032">
    <property type="component" value="Chromosome 6"/>
</dbReference>
<proteinExistence type="predicted"/>
<feature type="compositionally biased region" description="Polar residues" evidence="1">
    <location>
        <begin position="162"/>
        <end position="182"/>
    </location>
</feature>
<reference evidence="2" key="1">
    <citation type="submission" date="2020-10" db="EMBL/GenBank/DDBJ databases">
        <title>Genome Sequence of Monilinia vaccinii-corymbosi Sheds Light on Mummy Berry Disease Infection of Blueberry and Mating Type.</title>
        <authorList>
            <person name="Yow A.G."/>
            <person name="Zhang Y."/>
            <person name="Bansal K."/>
            <person name="Eacker S.M."/>
            <person name="Sullivan S."/>
            <person name="Liachko I."/>
            <person name="Cubeta M.A."/>
            <person name="Rollins J.A."/>
            <person name="Ashrafi H."/>
        </authorList>
    </citation>
    <scope>NUCLEOTIDE SEQUENCE</scope>
    <source>
        <strain evidence="2">RL-1</strain>
    </source>
</reference>
<dbReference type="OrthoDB" id="3551595at2759"/>
<keyword evidence="3" id="KW-1185">Reference proteome</keyword>
<organism evidence="2 3">
    <name type="scientific">Monilinia vaccinii-corymbosi</name>
    <dbReference type="NCBI Taxonomy" id="61207"/>
    <lineage>
        <taxon>Eukaryota</taxon>
        <taxon>Fungi</taxon>
        <taxon>Dikarya</taxon>
        <taxon>Ascomycota</taxon>
        <taxon>Pezizomycotina</taxon>
        <taxon>Leotiomycetes</taxon>
        <taxon>Helotiales</taxon>
        <taxon>Sclerotiniaceae</taxon>
        <taxon>Monilinia</taxon>
    </lineage>
</organism>
<evidence type="ECO:0000313" key="3">
    <source>
        <dbReference type="Proteomes" id="UP000672032"/>
    </source>
</evidence>
<gene>
    <name evidence="2" type="ORF">DSL72_006841</name>
</gene>